<dbReference type="SUPFAM" id="SSF63882">
    <property type="entry name" value="MoeA N-terminal region -like"/>
    <property type="match status" value="1"/>
</dbReference>
<dbReference type="RefSeq" id="WP_114804391.1">
    <property type="nucleotide sequence ID" value="NZ_QQAV01000012.1"/>
</dbReference>
<keyword evidence="9 11" id="KW-0501">Molybdenum cofactor biosynthesis</keyword>
<dbReference type="PANTHER" id="PTHR10192:SF5">
    <property type="entry name" value="GEPHYRIN"/>
    <property type="match status" value="1"/>
</dbReference>
<keyword evidence="7 11" id="KW-0479">Metal-binding</keyword>
<dbReference type="InterPro" id="IPR038987">
    <property type="entry name" value="MoeA-like"/>
</dbReference>
<evidence type="ECO:0000256" key="8">
    <source>
        <dbReference type="ARBA" id="ARBA00022842"/>
    </source>
</evidence>
<evidence type="ECO:0000256" key="11">
    <source>
        <dbReference type="RuleBase" id="RU365090"/>
    </source>
</evidence>
<dbReference type="Gene3D" id="3.90.105.10">
    <property type="entry name" value="Molybdopterin biosynthesis moea protein, domain 2"/>
    <property type="match status" value="1"/>
</dbReference>
<dbReference type="UniPathway" id="UPA00344"/>
<dbReference type="EMBL" id="QQAV01000012">
    <property type="protein sequence ID" value="RDI19508.1"/>
    <property type="molecule type" value="Genomic_DNA"/>
</dbReference>
<dbReference type="SMART" id="SM00852">
    <property type="entry name" value="MoCF_biosynth"/>
    <property type="match status" value="1"/>
</dbReference>
<gene>
    <name evidence="13" type="ORF">DFR41_11214</name>
</gene>
<dbReference type="AlphaFoldDB" id="A0A370F6M7"/>
<comment type="function">
    <text evidence="2 11">Catalyzes the insertion of molybdate into adenylated molybdopterin with the concomitant release of AMP.</text>
</comment>
<dbReference type="SUPFAM" id="SSF53218">
    <property type="entry name" value="Molybdenum cofactor biosynthesis proteins"/>
    <property type="match status" value="1"/>
</dbReference>
<sequence length="431" mass="44589">MTSSPNHPSHADTTPDLHVDEVHQRIARLVARGRKDLPTEQIALGEAVGRILAADVLSPVSVPPHDNAAMDGYAFSGAALQSAGAELDLRVVGKARAGAPWNGQLGPGEALRIMTGAVMPRGADTVVPQELCQPQADRVRFDRLRVVAGAHCRKAGEDLRAGGLALAAGTRLAPAALGLLASLGQAEVNVRRRLRVAVLSTGDELLQPGEPPRPGAIYDSNRTTLSALVRSLGLAPLDLGPVPDRADALAAALTDAGRQADVVISSGGVSVGEADHTRSALAASGELAFWHVAMRPGRPFAAGVLTGDAGAPLPFFGLPGNPVAAMVSFLVFVRPALLQLAGCGAAEAVAPPLVRARTSRALRKRPGRTEYQRAVLRRVPGALPVVDVALNQSSAVLSAMVAADALVVLPHDQGHVDADEEVDVLLLDTLS</sequence>
<evidence type="ECO:0000256" key="1">
    <source>
        <dbReference type="ARBA" id="ARBA00001946"/>
    </source>
</evidence>
<dbReference type="GO" id="GO:0061599">
    <property type="term" value="F:molybdopterin molybdotransferase activity"/>
    <property type="evidence" value="ECO:0007669"/>
    <property type="project" value="UniProtKB-UniRule"/>
</dbReference>
<feature type="domain" description="MoaB/Mog" evidence="12">
    <location>
        <begin position="197"/>
        <end position="339"/>
    </location>
</feature>
<protein>
    <recommendedName>
        <fullName evidence="11">Molybdopterin molybdenumtransferase</fullName>
        <ecNumber evidence="11">2.10.1.1</ecNumber>
    </recommendedName>
</protein>
<evidence type="ECO:0000313" key="14">
    <source>
        <dbReference type="Proteomes" id="UP000255265"/>
    </source>
</evidence>
<evidence type="ECO:0000256" key="4">
    <source>
        <dbReference type="ARBA" id="ARBA00010763"/>
    </source>
</evidence>
<evidence type="ECO:0000256" key="2">
    <source>
        <dbReference type="ARBA" id="ARBA00002901"/>
    </source>
</evidence>
<keyword evidence="5 11" id="KW-0500">Molybdenum</keyword>
<dbReference type="InterPro" id="IPR005110">
    <property type="entry name" value="MoeA_linker/N"/>
</dbReference>
<evidence type="ECO:0000256" key="3">
    <source>
        <dbReference type="ARBA" id="ARBA00005046"/>
    </source>
</evidence>
<dbReference type="NCBIfam" id="TIGR00177">
    <property type="entry name" value="molyb_syn"/>
    <property type="match status" value="1"/>
</dbReference>
<dbReference type="EC" id="2.10.1.1" evidence="11"/>
<organism evidence="13 14">
    <name type="scientific">Pseudacidovorax intermedius</name>
    <dbReference type="NCBI Taxonomy" id="433924"/>
    <lineage>
        <taxon>Bacteria</taxon>
        <taxon>Pseudomonadati</taxon>
        <taxon>Pseudomonadota</taxon>
        <taxon>Betaproteobacteria</taxon>
        <taxon>Burkholderiales</taxon>
        <taxon>Comamonadaceae</taxon>
        <taxon>Pseudacidovorax</taxon>
    </lineage>
</organism>
<evidence type="ECO:0000256" key="5">
    <source>
        <dbReference type="ARBA" id="ARBA00022505"/>
    </source>
</evidence>
<evidence type="ECO:0000256" key="10">
    <source>
        <dbReference type="ARBA" id="ARBA00047317"/>
    </source>
</evidence>
<dbReference type="InterPro" id="IPR036688">
    <property type="entry name" value="MoeA_C_domain_IV_sf"/>
</dbReference>
<dbReference type="InterPro" id="IPR036135">
    <property type="entry name" value="MoeA_linker/N_sf"/>
</dbReference>
<dbReference type="InterPro" id="IPR001453">
    <property type="entry name" value="MoaB/Mog_dom"/>
</dbReference>
<evidence type="ECO:0000313" key="13">
    <source>
        <dbReference type="EMBL" id="RDI19508.1"/>
    </source>
</evidence>
<dbReference type="GO" id="GO:0046872">
    <property type="term" value="F:metal ion binding"/>
    <property type="evidence" value="ECO:0007669"/>
    <property type="project" value="UniProtKB-UniRule"/>
</dbReference>
<dbReference type="GO" id="GO:0006777">
    <property type="term" value="P:Mo-molybdopterin cofactor biosynthetic process"/>
    <property type="evidence" value="ECO:0007669"/>
    <property type="project" value="UniProtKB-UniRule"/>
</dbReference>
<dbReference type="InterPro" id="IPR036425">
    <property type="entry name" value="MoaB/Mog-like_dom_sf"/>
</dbReference>
<proteinExistence type="inferred from homology"/>
<dbReference type="Pfam" id="PF03454">
    <property type="entry name" value="MoeA_C"/>
    <property type="match status" value="1"/>
</dbReference>
<comment type="cofactor">
    <cofactor evidence="1 11">
        <name>Mg(2+)</name>
        <dbReference type="ChEBI" id="CHEBI:18420"/>
    </cofactor>
</comment>
<evidence type="ECO:0000256" key="6">
    <source>
        <dbReference type="ARBA" id="ARBA00022679"/>
    </source>
</evidence>
<dbReference type="Gene3D" id="2.170.190.11">
    <property type="entry name" value="Molybdopterin biosynthesis moea protein, domain 3"/>
    <property type="match status" value="1"/>
</dbReference>
<dbReference type="InterPro" id="IPR005111">
    <property type="entry name" value="MoeA_C_domain_IV"/>
</dbReference>
<dbReference type="Gene3D" id="3.40.980.10">
    <property type="entry name" value="MoaB/Mog-like domain"/>
    <property type="match status" value="1"/>
</dbReference>
<comment type="similarity">
    <text evidence="4 11">Belongs to the MoeA family.</text>
</comment>
<keyword evidence="14" id="KW-1185">Reference proteome</keyword>
<dbReference type="FunFam" id="3.40.980.10:FF:000004">
    <property type="entry name" value="Molybdopterin molybdenumtransferase"/>
    <property type="match status" value="1"/>
</dbReference>
<evidence type="ECO:0000256" key="9">
    <source>
        <dbReference type="ARBA" id="ARBA00023150"/>
    </source>
</evidence>
<accession>A0A370F6M7</accession>
<dbReference type="PANTHER" id="PTHR10192">
    <property type="entry name" value="MOLYBDOPTERIN BIOSYNTHESIS PROTEIN"/>
    <property type="match status" value="1"/>
</dbReference>
<reference evidence="13 14" key="1">
    <citation type="submission" date="2018-07" db="EMBL/GenBank/DDBJ databases">
        <title>Genomic Encyclopedia of Type Strains, Phase IV (KMG-IV): sequencing the most valuable type-strain genomes for metagenomic binning, comparative biology and taxonomic classification.</title>
        <authorList>
            <person name="Goeker M."/>
        </authorList>
    </citation>
    <scope>NUCLEOTIDE SEQUENCE [LARGE SCALE GENOMIC DNA]</scope>
    <source>
        <strain evidence="13 14">DSM 21352</strain>
    </source>
</reference>
<name>A0A370F6M7_9BURK</name>
<dbReference type="SUPFAM" id="SSF63867">
    <property type="entry name" value="MoeA C-terminal domain-like"/>
    <property type="match status" value="1"/>
</dbReference>
<dbReference type="GO" id="GO:0005829">
    <property type="term" value="C:cytosol"/>
    <property type="evidence" value="ECO:0007669"/>
    <property type="project" value="TreeGrafter"/>
</dbReference>
<dbReference type="OrthoDB" id="9804758at2"/>
<comment type="catalytic activity">
    <reaction evidence="10">
        <text>adenylyl-molybdopterin + molybdate = Mo-molybdopterin + AMP + H(+)</text>
        <dbReference type="Rhea" id="RHEA:35047"/>
        <dbReference type="ChEBI" id="CHEBI:15378"/>
        <dbReference type="ChEBI" id="CHEBI:36264"/>
        <dbReference type="ChEBI" id="CHEBI:62727"/>
        <dbReference type="ChEBI" id="CHEBI:71302"/>
        <dbReference type="ChEBI" id="CHEBI:456215"/>
        <dbReference type="EC" id="2.10.1.1"/>
    </reaction>
</comment>
<dbReference type="Gene3D" id="2.40.340.10">
    <property type="entry name" value="MoeA, C-terminal, domain IV"/>
    <property type="match status" value="1"/>
</dbReference>
<evidence type="ECO:0000256" key="7">
    <source>
        <dbReference type="ARBA" id="ARBA00022723"/>
    </source>
</evidence>
<dbReference type="Pfam" id="PF03453">
    <property type="entry name" value="MoeA_N"/>
    <property type="match status" value="1"/>
</dbReference>
<dbReference type="NCBIfam" id="NF045515">
    <property type="entry name" value="Glp_gephyrin"/>
    <property type="match status" value="1"/>
</dbReference>
<evidence type="ECO:0000259" key="12">
    <source>
        <dbReference type="SMART" id="SM00852"/>
    </source>
</evidence>
<comment type="caution">
    <text evidence="13">The sequence shown here is derived from an EMBL/GenBank/DDBJ whole genome shotgun (WGS) entry which is preliminary data.</text>
</comment>
<keyword evidence="6 11" id="KW-0808">Transferase</keyword>
<comment type="pathway">
    <text evidence="3 11">Cofactor biosynthesis; molybdopterin biosynthesis.</text>
</comment>
<dbReference type="Pfam" id="PF00994">
    <property type="entry name" value="MoCF_biosynth"/>
    <property type="match status" value="1"/>
</dbReference>
<keyword evidence="8 11" id="KW-0460">Magnesium</keyword>
<dbReference type="Proteomes" id="UP000255265">
    <property type="component" value="Unassembled WGS sequence"/>
</dbReference>
<dbReference type="CDD" id="cd00887">
    <property type="entry name" value="MoeA"/>
    <property type="match status" value="1"/>
</dbReference>